<keyword evidence="3 5" id="KW-0238">DNA-binding</keyword>
<protein>
    <submittedName>
        <fullName evidence="7">TetR family transcriptional regulator</fullName>
    </submittedName>
</protein>
<dbReference type="PROSITE" id="PS50977">
    <property type="entry name" value="HTH_TETR_2"/>
    <property type="match status" value="1"/>
</dbReference>
<dbReference type="Gene3D" id="1.10.10.60">
    <property type="entry name" value="Homeodomain-like"/>
    <property type="match status" value="1"/>
</dbReference>
<accession>A0A918UHU7</accession>
<dbReference type="InterPro" id="IPR036271">
    <property type="entry name" value="Tet_transcr_reg_TetR-rel_C_sf"/>
</dbReference>
<feature type="DNA-binding region" description="H-T-H motif" evidence="5">
    <location>
        <begin position="56"/>
        <end position="75"/>
    </location>
</feature>
<dbReference type="InterPro" id="IPR009057">
    <property type="entry name" value="Homeodomain-like_sf"/>
</dbReference>
<keyword evidence="2" id="KW-0805">Transcription regulation</keyword>
<evidence type="ECO:0000256" key="4">
    <source>
        <dbReference type="ARBA" id="ARBA00023163"/>
    </source>
</evidence>
<evidence type="ECO:0000313" key="7">
    <source>
        <dbReference type="EMBL" id="GGZ10278.1"/>
    </source>
</evidence>
<dbReference type="EMBL" id="BMZA01000011">
    <property type="protein sequence ID" value="GGZ10278.1"/>
    <property type="molecule type" value="Genomic_DNA"/>
</dbReference>
<dbReference type="InterPro" id="IPR001647">
    <property type="entry name" value="HTH_TetR"/>
</dbReference>
<dbReference type="SUPFAM" id="SSF48498">
    <property type="entry name" value="Tetracyclin repressor-like, C-terminal domain"/>
    <property type="match status" value="1"/>
</dbReference>
<dbReference type="Gene3D" id="1.10.357.10">
    <property type="entry name" value="Tetracycline Repressor, domain 2"/>
    <property type="match status" value="1"/>
</dbReference>
<dbReference type="PANTHER" id="PTHR30055:SF175">
    <property type="entry name" value="HTH-TYPE TRANSCRIPTIONAL REPRESSOR KSTR2"/>
    <property type="match status" value="1"/>
</dbReference>
<evidence type="ECO:0000256" key="5">
    <source>
        <dbReference type="PROSITE-ProRule" id="PRU00335"/>
    </source>
</evidence>
<evidence type="ECO:0000256" key="2">
    <source>
        <dbReference type="ARBA" id="ARBA00023015"/>
    </source>
</evidence>
<evidence type="ECO:0000259" key="6">
    <source>
        <dbReference type="PROSITE" id="PS50977"/>
    </source>
</evidence>
<dbReference type="Proteomes" id="UP000648075">
    <property type="component" value="Unassembled WGS sequence"/>
</dbReference>
<dbReference type="AlphaFoldDB" id="A0A918UHU7"/>
<dbReference type="PANTHER" id="PTHR30055">
    <property type="entry name" value="HTH-TYPE TRANSCRIPTIONAL REGULATOR RUTR"/>
    <property type="match status" value="1"/>
</dbReference>
<dbReference type="SUPFAM" id="SSF46689">
    <property type="entry name" value="Homeodomain-like"/>
    <property type="match status" value="1"/>
</dbReference>
<keyword evidence="1" id="KW-0678">Repressor</keyword>
<feature type="domain" description="HTH tetR-type" evidence="6">
    <location>
        <begin position="33"/>
        <end position="93"/>
    </location>
</feature>
<dbReference type="GO" id="GO:0003700">
    <property type="term" value="F:DNA-binding transcription factor activity"/>
    <property type="evidence" value="ECO:0007669"/>
    <property type="project" value="TreeGrafter"/>
</dbReference>
<evidence type="ECO:0000313" key="8">
    <source>
        <dbReference type="Proteomes" id="UP000648075"/>
    </source>
</evidence>
<dbReference type="GO" id="GO:0000976">
    <property type="term" value="F:transcription cis-regulatory region binding"/>
    <property type="evidence" value="ECO:0007669"/>
    <property type="project" value="TreeGrafter"/>
</dbReference>
<dbReference type="InterPro" id="IPR041490">
    <property type="entry name" value="KstR2_TetR_C"/>
</dbReference>
<name>A0A918UHU7_9SPHN</name>
<keyword evidence="8" id="KW-1185">Reference proteome</keyword>
<reference evidence="7" key="1">
    <citation type="journal article" date="2014" name="Int. J. Syst. Evol. Microbiol.">
        <title>Complete genome sequence of Corynebacterium casei LMG S-19264T (=DSM 44701T), isolated from a smear-ripened cheese.</title>
        <authorList>
            <consortium name="US DOE Joint Genome Institute (JGI-PGF)"/>
            <person name="Walter F."/>
            <person name="Albersmeier A."/>
            <person name="Kalinowski J."/>
            <person name="Ruckert C."/>
        </authorList>
    </citation>
    <scope>NUCLEOTIDE SEQUENCE</scope>
    <source>
        <strain evidence="7">KCTC 32255</strain>
    </source>
</reference>
<proteinExistence type="predicted"/>
<dbReference type="PRINTS" id="PR00455">
    <property type="entry name" value="HTHTETR"/>
</dbReference>
<organism evidence="7 8">
    <name type="scientific">Novosphingobium colocasiae</name>
    <dbReference type="NCBI Taxonomy" id="1256513"/>
    <lineage>
        <taxon>Bacteria</taxon>
        <taxon>Pseudomonadati</taxon>
        <taxon>Pseudomonadota</taxon>
        <taxon>Alphaproteobacteria</taxon>
        <taxon>Sphingomonadales</taxon>
        <taxon>Sphingomonadaceae</taxon>
        <taxon>Novosphingobium</taxon>
    </lineage>
</organism>
<dbReference type="InterPro" id="IPR050109">
    <property type="entry name" value="HTH-type_TetR-like_transc_reg"/>
</dbReference>
<dbReference type="Pfam" id="PF00440">
    <property type="entry name" value="TetR_N"/>
    <property type="match status" value="1"/>
</dbReference>
<gene>
    <name evidence="7" type="ORF">GCM10011614_26480</name>
</gene>
<evidence type="ECO:0000256" key="3">
    <source>
        <dbReference type="ARBA" id="ARBA00023125"/>
    </source>
</evidence>
<dbReference type="Pfam" id="PF17932">
    <property type="entry name" value="TetR_C_24"/>
    <property type="match status" value="1"/>
</dbReference>
<evidence type="ECO:0000256" key="1">
    <source>
        <dbReference type="ARBA" id="ARBA00022491"/>
    </source>
</evidence>
<comment type="caution">
    <text evidence="7">The sequence shown here is derived from an EMBL/GenBank/DDBJ whole genome shotgun (WGS) entry which is preliminary data.</text>
</comment>
<reference evidence="7" key="2">
    <citation type="submission" date="2020-09" db="EMBL/GenBank/DDBJ databases">
        <authorList>
            <person name="Sun Q."/>
            <person name="Kim S."/>
        </authorList>
    </citation>
    <scope>NUCLEOTIDE SEQUENCE</scope>
    <source>
        <strain evidence="7">KCTC 32255</strain>
    </source>
</reference>
<sequence length="220" mass="24432">MRFVAWSGMMERPAATEPASPFRTARQREEDRLAKREAVLRAAVRMFNERGVHATSLDDVAASLGISKRTIYHYLASKDQVLLECVTIGLQQLLQAAEAAREEESTTKGRLVRFLRRYAEINMDDFGRCVIRTGEESLAPESRPRFRALKREIDDALRRMLSEAIADGAIAPVDVKMAAFALAGALNWPARWHSPDGGRSAEELAASLVDILLGGLLPRV</sequence>
<keyword evidence="4" id="KW-0804">Transcription</keyword>